<keyword evidence="3" id="KW-1185">Reference proteome</keyword>
<dbReference type="Proteomes" id="UP000799428">
    <property type="component" value="Unassembled WGS sequence"/>
</dbReference>
<accession>A0A6G1K6G2</accession>
<name>A0A6G1K6G2_9PLEO</name>
<dbReference type="EMBL" id="MU005772">
    <property type="protein sequence ID" value="KAF2708476.1"/>
    <property type="molecule type" value="Genomic_DNA"/>
</dbReference>
<sequence>MSFRTRIDPNWHQNLPRAPQDFGPKDPTGQTPDDRLLIVDRTLEPQTIPHFLEFAMSGELPTGGKMSLPTLSIDDFQQYMMTPYSQWAPGPHDKFSASPLDHVMIRIGSTQDPERLVIVEKGIHAMKSRLWEGIMPLSDNRWQQKQLDEPEYHHLACRYIGLVIEVFAYFQYPPILEGLTSTYNLILDHFRDFDRVVNALPGRQGQPPIQLAALWETYITALYTSIATRAHSWVISKAERLKTRDYGLLSSQPSDPSRDDPSDYQVEILNRIQDSMELAAQADYTMFIHLPTSDPPRTSILPLLGQRRQQYAQSLRVRSRQYLMAEISDFSLDPENSPKRLLNVCRYQREAQNDLRLDLRKKPAKLSPAGWISSLRQKMARVDDKRWGFAIYRLTYTQTEEEWTDFLKRLEDGLADWGEGLDGASEIKEFASLQWFNGKELGIAEGDFNAAKKHFATLTSANIGDDSADPFFFSEVFLAIDSSSYDSFAYTSPFTPLLCAGDTGGFVTAIDVTFDVNDLGDHADESPHYPGWLRILPNLVYGDFFAMMSAQTQFPEDLWPLAMEHPEFVYVGPTVELQVKLWRQAKEVRWRLLQMIVEHIGNRK</sequence>
<evidence type="ECO:0000256" key="1">
    <source>
        <dbReference type="SAM" id="MobiDB-lite"/>
    </source>
</evidence>
<protein>
    <submittedName>
        <fullName evidence="2">Uncharacterized protein</fullName>
    </submittedName>
</protein>
<evidence type="ECO:0000313" key="2">
    <source>
        <dbReference type="EMBL" id="KAF2708476.1"/>
    </source>
</evidence>
<dbReference type="AlphaFoldDB" id="A0A6G1K6G2"/>
<evidence type="ECO:0000313" key="3">
    <source>
        <dbReference type="Proteomes" id="UP000799428"/>
    </source>
</evidence>
<organism evidence="2 3">
    <name type="scientific">Pleomassaria siparia CBS 279.74</name>
    <dbReference type="NCBI Taxonomy" id="1314801"/>
    <lineage>
        <taxon>Eukaryota</taxon>
        <taxon>Fungi</taxon>
        <taxon>Dikarya</taxon>
        <taxon>Ascomycota</taxon>
        <taxon>Pezizomycotina</taxon>
        <taxon>Dothideomycetes</taxon>
        <taxon>Pleosporomycetidae</taxon>
        <taxon>Pleosporales</taxon>
        <taxon>Pleomassariaceae</taxon>
        <taxon>Pleomassaria</taxon>
    </lineage>
</organism>
<reference evidence="2" key="1">
    <citation type="journal article" date="2020" name="Stud. Mycol.">
        <title>101 Dothideomycetes genomes: a test case for predicting lifestyles and emergence of pathogens.</title>
        <authorList>
            <person name="Haridas S."/>
            <person name="Albert R."/>
            <person name="Binder M."/>
            <person name="Bloem J."/>
            <person name="Labutti K."/>
            <person name="Salamov A."/>
            <person name="Andreopoulos B."/>
            <person name="Baker S."/>
            <person name="Barry K."/>
            <person name="Bills G."/>
            <person name="Bluhm B."/>
            <person name="Cannon C."/>
            <person name="Castanera R."/>
            <person name="Culley D."/>
            <person name="Daum C."/>
            <person name="Ezra D."/>
            <person name="Gonzalez J."/>
            <person name="Henrissat B."/>
            <person name="Kuo A."/>
            <person name="Liang C."/>
            <person name="Lipzen A."/>
            <person name="Lutzoni F."/>
            <person name="Magnuson J."/>
            <person name="Mondo S."/>
            <person name="Nolan M."/>
            <person name="Ohm R."/>
            <person name="Pangilinan J."/>
            <person name="Park H.-J."/>
            <person name="Ramirez L."/>
            <person name="Alfaro M."/>
            <person name="Sun H."/>
            <person name="Tritt A."/>
            <person name="Yoshinaga Y."/>
            <person name="Zwiers L.-H."/>
            <person name="Turgeon B."/>
            <person name="Goodwin S."/>
            <person name="Spatafora J."/>
            <person name="Crous P."/>
            <person name="Grigoriev I."/>
        </authorList>
    </citation>
    <scope>NUCLEOTIDE SEQUENCE</scope>
    <source>
        <strain evidence="2">CBS 279.74</strain>
    </source>
</reference>
<feature type="region of interest" description="Disordered" evidence="1">
    <location>
        <begin position="1"/>
        <end position="33"/>
    </location>
</feature>
<dbReference type="OrthoDB" id="3437405at2759"/>
<gene>
    <name evidence="2" type="ORF">K504DRAFT_468808</name>
</gene>
<proteinExistence type="predicted"/>